<proteinExistence type="inferred from homology"/>
<evidence type="ECO:0000259" key="4">
    <source>
        <dbReference type="PROSITE" id="PS51767"/>
    </source>
</evidence>
<dbReference type="PANTHER" id="PTHR47966">
    <property type="entry name" value="BETA-SITE APP-CLEAVING ENZYME, ISOFORM A-RELATED"/>
    <property type="match status" value="1"/>
</dbReference>
<gene>
    <name evidence="5" type="primary">BQ5605_C022g09550</name>
    <name evidence="5" type="ORF">BQ5605_C022G09550</name>
</gene>
<evidence type="ECO:0000313" key="5">
    <source>
        <dbReference type="EMBL" id="SGZ22841.1"/>
    </source>
</evidence>
<dbReference type="AlphaFoldDB" id="A0A2X0MNJ4"/>
<dbReference type="InterPro" id="IPR001461">
    <property type="entry name" value="Aspartic_peptidase_A1"/>
</dbReference>
<sequence>MRVPSALFALLPLLGQLTQAHHDAAPRHHQPRSFKLEVRTPQRSDLLRLDGTMNVELVKRAVKQHHQRRQAQAVAATRNQTAHLNVLKRAQETEDMFHAKKARVMGRALKTGAVPVKPHADGSWSGTVGLGPGGSQKILNLMLDTDGPRLDIFAKGSPTKCNTTYDPTKSPHAIKGASFTSRDGIARGDYYQDSVTFGGLEVANQFFRVFTNTSNGMSLEDHLLLLDEACGFLGLGFNTIQPTLVQTLISSHAIARPFFAVALNNKGGSVDIGTVDTRAYKGHVAWAPLAYGAKSTSWTIKTPAFTKDKQPVANSSNLTVSFQTYFSFTMIPPWFGHQLFDDIGGSVDKENFNFYRVRCDEIKKRTFGFIIGGQTMEVPLSSINIGPYDNDTSKCSLAIIPAPDTLDEITFGTLALESFYVVYAFARQNMGPAVGVAEAKTVPHPPY</sequence>
<protein>
    <submittedName>
        <fullName evidence="5">BQ5605_C022g09550 protein</fullName>
    </submittedName>
</protein>
<dbReference type="Proteomes" id="UP000249464">
    <property type="component" value="Unassembled WGS sequence"/>
</dbReference>
<comment type="similarity">
    <text evidence="1">Belongs to the peptidase A1 family.</text>
</comment>
<feature type="domain" description="Peptidase A1" evidence="4">
    <location>
        <begin position="124"/>
        <end position="433"/>
    </location>
</feature>
<evidence type="ECO:0000256" key="2">
    <source>
        <dbReference type="PIRSR" id="PIRSR601461-2"/>
    </source>
</evidence>
<keyword evidence="3" id="KW-0732">Signal</keyword>
<reference evidence="5 6" key="1">
    <citation type="submission" date="2016-11" db="EMBL/GenBank/DDBJ databases">
        <authorList>
            <person name="Jaros S."/>
            <person name="Januszkiewicz K."/>
            <person name="Wedrychowicz H."/>
        </authorList>
    </citation>
    <scope>NUCLEOTIDE SEQUENCE [LARGE SCALE GENOMIC DNA]</scope>
</reference>
<dbReference type="Pfam" id="PF00026">
    <property type="entry name" value="Asp"/>
    <property type="match status" value="1"/>
</dbReference>
<feature type="disulfide bond" evidence="2">
    <location>
        <begin position="359"/>
        <end position="395"/>
    </location>
</feature>
<dbReference type="InterPro" id="IPR033121">
    <property type="entry name" value="PEPTIDASE_A1"/>
</dbReference>
<evidence type="ECO:0000256" key="1">
    <source>
        <dbReference type="ARBA" id="ARBA00007447"/>
    </source>
</evidence>
<feature type="signal peptide" evidence="3">
    <location>
        <begin position="1"/>
        <end position="20"/>
    </location>
</feature>
<keyword evidence="2" id="KW-1015">Disulfide bond</keyword>
<accession>A0A2X0MNJ4</accession>
<evidence type="ECO:0000313" key="6">
    <source>
        <dbReference type="Proteomes" id="UP000249464"/>
    </source>
</evidence>
<dbReference type="GO" id="GO:0006508">
    <property type="term" value="P:proteolysis"/>
    <property type="evidence" value="ECO:0007669"/>
    <property type="project" value="InterPro"/>
</dbReference>
<dbReference type="SUPFAM" id="SSF50630">
    <property type="entry name" value="Acid proteases"/>
    <property type="match status" value="1"/>
</dbReference>
<dbReference type="EMBL" id="FQNC01000084">
    <property type="protein sequence ID" value="SGZ22841.1"/>
    <property type="molecule type" value="Genomic_DNA"/>
</dbReference>
<dbReference type="GO" id="GO:0004190">
    <property type="term" value="F:aspartic-type endopeptidase activity"/>
    <property type="evidence" value="ECO:0007669"/>
    <property type="project" value="InterPro"/>
</dbReference>
<feature type="chain" id="PRO_5015892998" evidence="3">
    <location>
        <begin position="21"/>
        <end position="447"/>
    </location>
</feature>
<dbReference type="PROSITE" id="PS51767">
    <property type="entry name" value="PEPTIDASE_A1"/>
    <property type="match status" value="1"/>
</dbReference>
<dbReference type="PANTHER" id="PTHR47966:SF51">
    <property type="entry name" value="BETA-SITE APP-CLEAVING ENZYME, ISOFORM A-RELATED"/>
    <property type="match status" value="1"/>
</dbReference>
<name>A0A2X0MNJ4_9BASI</name>
<organism evidence="5 6">
    <name type="scientific">Microbotryum silenes-dioicae</name>
    <dbReference type="NCBI Taxonomy" id="796604"/>
    <lineage>
        <taxon>Eukaryota</taxon>
        <taxon>Fungi</taxon>
        <taxon>Dikarya</taxon>
        <taxon>Basidiomycota</taxon>
        <taxon>Pucciniomycotina</taxon>
        <taxon>Microbotryomycetes</taxon>
        <taxon>Microbotryales</taxon>
        <taxon>Microbotryaceae</taxon>
        <taxon>Microbotryum</taxon>
    </lineage>
</organism>
<dbReference type="Gene3D" id="2.40.70.10">
    <property type="entry name" value="Acid Proteases"/>
    <property type="match status" value="2"/>
</dbReference>
<keyword evidence="6" id="KW-1185">Reference proteome</keyword>
<evidence type="ECO:0000256" key="3">
    <source>
        <dbReference type="SAM" id="SignalP"/>
    </source>
</evidence>
<dbReference type="InterPro" id="IPR021109">
    <property type="entry name" value="Peptidase_aspartic_dom_sf"/>
</dbReference>